<dbReference type="EMBL" id="CCXY01000051">
    <property type="protein sequence ID" value="CEG11424.1"/>
    <property type="molecule type" value="Genomic_DNA"/>
</dbReference>
<sequence>MYEKYNENFNAKGELTNEELNTGEAEYLLLVNIDKHDFEIL</sequence>
<accession>A0A098E7D7</accession>
<gene>
    <name evidence="1" type="ORF">MSIBF_A1440005</name>
</gene>
<protein>
    <submittedName>
        <fullName evidence="1">Uncharacterized protein</fullName>
    </submittedName>
</protein>
<evidence type="ECO:0000313" key="1">
    <source>
        <dbReference type="EMBL" id="CEG11424.1"/>
    </source>
</evidence>
<proteinExistence type="predicted"/>
<dbReference type="AlphaFoldDB" id="A0A098E7D7"/>
<organism evidence="1">
    <name type="scientific">groundwater metagenome</name>
    <dbReference type="NCBI Taxonomy" id="717931"/>
    <lineage>
        <taxon>unclassified sequences</taxon>
        <taxon>metagenomes</taxon>
        <taxon>ecological metagenomes</taxon>
    </lineage>
</organism>
<name>A0A098E7D7_9ZZZZ</name>
<reference evidence="1" key="1">
    <citation type="submission" date="2014-09" db="EMBL/GenBank/DDBJ databases">
        <authorList>
            <person name="Probst J Alexander"/>
        </authorList>
    </citation>
    <scope>NUCLEOTIDE SEQUENCE</scope>
</reference>